<dbReference type="RefSeq" id="WP_315732275.1">
    <property type="nucleotide sequence ID" value="NZ_JAVYII010000003.1"/>
</dbReference>
<dbReference type="InterPro" id="IPR015813">
    <property type="entry name" value="Pyrv/PenolPyrv_kinase-like_dom"/>
</dbReference>
<dbReference type="EMBL" id="JAVYII010000003">
    <property type="protein sequence ID" value="MDT9592842.1"/>
    <property type="molecule type" value="Genomic_DNA"/>
</dbReference>
<evidence type="ECO:0000259" key="4">
    <source>
        <dbReference type="Pfam" id="PF03328"/>
    </source>
</evidence>
<name>A0ABU3PVJ9_9ACTN</name>
<dbReference type="PANTHER" id="PTHR30502:SF0">
    <property type="entry name" value="PHOSPHOENOLPYRUVATE CARBOXYLASE FAMILY PROTEIN"/>
    <property type="match status" value="1"/>
</dbReference>
<keyword evidence="3 5" id="KW-0456">Lyase</keyword>
<dbReference type="Pfam" id="PF03328">
    <property type="entry name" value="HpcH_HpaI"/>
    <property type="match status" value="1"/>
</dbReference>
<feature type="domain" description="HpcH/HpaI aldolase/citrate lyase" evidence="4">
    <location>
        <begin position="17"/>
        <end position="236"/>
    </location>
</feature>
<dbReference type="InterPro" id="IPR050251">
    <property type="entry name" value="HpcH-HpaI_aldolase"/>
</dbReference>
<keyword evidence="6" id="KW-1185">Reference proteome</keyword>
<evidence type="ECO:0000256" key="2">
    <source>
        <dbReference type="ARBA" id="ARBA00022723"/>
    </source>
</evidence>
<accession>A0ABU3PVJ9</accession>
<sequence>MRTSPRDTFRPGARSLGTWVKLAGPESVEIMAFAGFDFVVLDLEHAPLDLSATFASVSLADALGLTPLVRVPDHAPSTIQKVLDMGAHGLVVPRVQDGGQAAAVARAFSFPPAGTRGAGSTSRAGRWGTLPPDEYVADGRDRALLVVQVESAAAVAAADEIAAVPEVGGILLGSADLALDLGVGPGDAAVSAAVSAVRETARAHGRLFGLAHGADPEAVRTGLDAGNDFALVANDTTFLATAARAAVTAVRASEKRHA</sequence>
<dbReference type="GO" id="GO:0016829">
    <property type="term" value="F:lyase activity"/>
    <property type="evidence" value="ECO:0007669"/>
    <property type="project" value="UniProtKB-KW"/>
</dbReference>
<evidence type="ECO:0000256" key="3">
    <source>
        <dbReference type="ARBA" id="ARBA00023239"/>
    </source>
</evidence>
<dbReference type="Gene3D" id="3.20.20.60">
    <property type="entry name" value="Phosphoenolpyruvate-binding domains"/>
    <property type="match status" value="1"/>
</dbReference>
<comment type="caution">
    <text evidence="5">The sequence shown here is derived from an EMBL/GenBank/DDBJ whole genome shotgun (WGS) entry which is preliminary data.</text>
</comment>
<reference evidence="5 6" key="1">
    <citation type="submission" date="2023-08" db="EMBL/GenBank/DDBJ databases">
        <title>Nocardioides seae sp. nov., a bacterium isolated from a soil.</title>
        <authorList>
            <person name="Wang X."/>
        </authorList>
    </citation>
    <scope>NUCLEOTIDE SEQUENCE [LARGE SCALE GENOMIC DNA]</scope>
    <source>
        <strain evidence="5 6">YZH12</strain>
    </source>
</reference>
<protein>
    <submittedName>
        <fullName evidence="5">Aldolase/citrate lyase family protein</fullName>
    </submittedName>
</protein>
<organism evidence="5 6">
    <name type="scientific">Nocardioides imazamoxiresistens</name>
    <dbReference type="NCBI Taxonomy" id="3231893"/>
    <lineage>
        <taxon>Bacteria</taxon>
        <taxon>Bacillati</taxon>
        <taxon>Actinomycetota</taxon>
        <taxon>Actinomycetes</taxon>
        <taxon>Propionibacteriales</taxon>
        <taxon>Nocardioidaceae</taxon>
        <taxon>Nocardioides</taxon>
    </lineage>
</organism>
<evidence type="ECO:0000256" key="1">
    <source>
        <dbReference type="ARBA" id="ARBA00005568"/>
    </source>
</evidence>
<keyword evidence="2" id="KW-0479">Metal-binding</keyword>
<gene>
    <name evidence="5" type="ORF">RDV89_07170</name>
</gene>
<evidence type="ECO:0000313" key="5">
    <source>
        <dbReference type="EMBL" id="MDT9592842.1"/>
    </source>
</evidence>
<proteinExistence type="inferred from homology"/>
<comment type="similarity">
    <text evidence="1">Belongs to the HpcH/HpaI aldolase family.</text>
</comment>
<dbReference type="InterPro" id="IPR040442">
    <property type="entry name" value="Pyrv_kinase-like_dom_sf"/>
</dbReference>
<dbReference type="SUPFAM" id="SSF51621">
    <property type="entry name" value="Phosphoenolpyruvate/pyruvate domain"/>
    <property type="match status" value="1"/>
</dbReference>
<dbReference type="PANTHER" id="PTHR30502">
    <property type="entry name" value="2-KETO-3-DEOXY-L-RHAMNONATE ALDOLASE"/>
    <property type="match status" value="1"/>
</dbReference>
<evidence type="ECO:0000313" key="6">
    <source>
        <dbReference type="Proteomes" id="UP001268542"/>
    </source>
</evidence>
<dbReference type="InterPro" id="IPR005000">
    <property type="entry name" value="Aldolase/citrate-lyase_domain"/>
</dbReference>
<dbReference type="Proteomes" id="UP001268542">
    <property type="component" value="Unassembled WGS sequence"/>
</dbReference>